<keyword evidence="2" id="KW-1185">Reference proteome</keyword>
<gene>
    <name evidence="1" type="ORF">EER27_02930</name>
</gene>
<evidence type="ECO:0000313" key="1">
    <source>
        <dbReference type="EMBL" id="RNF86388.1"/>
    </source>
</evidence>
<organism evidence="1 2">
    <name type="scientific">Montanilutibacter psychrotolerans</name>
    <dbReference type="NCBI Taxonomy" id="1327343"/>
    <lineage>
        <taxon>Bacteria</taxon>
        <taxon>Pseudomonadati</taxon>
        <taxon>Pseudomonadota</taxon>
        <taxon>Gammaproteobacteria</taxon>
        <taxon>Lysobacterales</taxon>
        <taxon>Lysobacteraceae</taxon>
        <taxon>Montanilutibacter</taxon>
    </lineage>
</organism>
<dbReference type="Proteomes" id="UP000267049">
    <property type="component" value="Unassembled WGS sequence"/>
</dbReference>
<dbReference type="AlphaFoldDB" id="A0A3M8SYA0"/>
<dbReference type="EMBL" id="RIBS01000001">
    <property type="protein sequence ID" value="RNF86388.1"/>
    <property type="molecule type" value="Genomic_DNA"/>
</dbReference>
<reference evidence="1 2" key="1">
    <citation type="submission" date="2018-11" db="EMBL/GenBank/DDBJ databases">
        <title>Lysobacter cryohumiis sp. nov., isolated from soil in the Tianshan Mountains, Xinjiang, China.</title>
        <authorList>
            <person name="Luo Y."/>
            <person name="Sheng H."/>
        </authorList>
    </citation>
    <scope>NUCLEOTIDE SEQUENCE [LARGE SCALE GENOMIC DNA]</scope>
    <source>
        <strain evidence="1 2">ZS60</strain>
    </source>
</reference>
<accession>A0A3M8SYA0</accession>
<comment type="caution">
    <text evidence="1">The sequence shown here is derived from an EMBL/GenBank/DDBJ whole genome shotgun (WGS) entry which is preliminary data.</text>
</comment>
<evidence type="ECO:0000313" key="2">
    <source>
        <dbReference type="Proteomes" id="UP000267049"/>
    </source>
</evidence>
<sequence length="135" mass="14843">MTAVMKRKVVSLTFRGFEIDPCQVEALLGVSASSVGRRGSPVKPGVETVLLRSFAKFAIELDAGCRLDEVVPSLLNRLGGVEKISQVRDAVSPEFFELDITWPVKWSDEQEGGFFPTHVIADLFHLKCALSFGFV</sequence>
<dbReference type="OrthoDB" id="7028893at2"/>
<protein>
    <recommendedName>
        <fullName evidence="3">DUF4279 domain-containing protein</fullName>
    </recommendedName>
</protein>
<proteinExistence type="predicted"/>
<name>A0A3M8SYA0_9GAMM</name>
<evidence type="ECO:0008006" key="3">
    <source>
        <dbReference type="Google" id="ProtNLM"/>
    </source>
</evidence>
<dbReference type="RefSeq" id="WP_123086504.1">
    <property type="nucleotide sequence ID" value="NZ_RIBS01000001.1"/>
</dbReference>